<evidence type="ECO:0000256" key="1">
    <source>
        <dbReference type="SAM" id="MobiDB-lite"/>
    </source>
</evidence>
<feature type="compositionally biased region" description="Polar residues" evidence="1">
    <location>
        <begin position="24"/>
        <end position="36"/>
    </location>
</feature>
<gene>
    <name evidence="2" type="ORF">FBUS_08110</name>
</gene>
<dbReference type="OrthoDB" id="10459542at2759"/>
<organism evidence="2 3">
    <name type="scientific">Fasciolopsis buskii</name>
    <dbReference type="NCBI Taxonomy" id="27845"/>
    <lineage>
        <taxon>Eukaryota</taxon>
        <taxon>Metazoa</taxon>
        <taxon>Spiralia</taxon>
        <taxon>Lophotrochozoa</taxon>
        <taxon>Platyhelminthes</taxon>
        <taxon>Trematoda</taxon>
        <taxon>Digenea</taxon>
        <taxon>Plagiorchiida</taxon>
        <taxon>Echinostomata</taxon>
        <taxon>Echinostomatoidea</taxon>
        <taxon>Fasciolidae</taxon>
        <taxon>Fasciolopsis</taxon>
    </lineage>
</organism>
<dbReference type="EMBL" id="LUCM01006807">
    <property type="protein sequence ID" value="KAA0190743.1"/>
    <property type="molecule type" value="Genomic_DNA"/>
</dbReference>
<reference evidence="2" key="1">
    <citation type="submission" date="2019-05" db="EMBL/GenBank/DDBJ databases">
        <title>Annotation for the trematode Fasciolopsis buski.</title>
        <authorList>
            <person name="Choi Y.-J."/>
        </authorList>
    </citation>
    <scope>NUCLEOTIDE SEQUENCE</scope>
    <source>
        <strain evidence="2">HT</strain>
        <tissue evidence="2">Whole worm</tissue>
    </source>
</reference>
<dbReference type="AlphaFoldDB" id="A0A8E0RSY3"/>
<feature type="non-terminal residue" evidence="2">
    <location>
        <position position="1"/>
    </location>
</feature>
<accession>A0A8E0RSY3</accession>
<evidence type="ECO:0000313" key="3">
    <source>
        <dbReference type="Proteomes" id="UP000728185"/>
    </source>
</evidence>
<keyword evidence="3" id="KW-1185">Reference proteome</keyword>
<sequence length="186" mass="20425">PNTALQPDCNSPALSLLCKESGFGSESDNASLSSPASGPDSVRKPQGASVVPRSKIWTSRSVAVTAPRDLGGNQKPLQRAISLDCVWNRDYRNFDQPFDSDPESQPSDTDVIGSEHYYTALERTPISREQDAISVGRSTHERSRTFDWVPGESFHSVTTGSLTNHLSAPRYHISDINCRDTSFVDR</sequence>
<name>A0A8E0RSY3_9TREM</name>
<comment type="caution">
    <text evidence="2">The sequence shown here is derived from an EMBL/GenBank/DDBJ whole genome shotgun (WGS) entry which is preliminary data.</text>
</comment>
<proteinExistence type="predicted"/>
<feature type="region of interest" description="Disordered" evidence="1">
    <location>
        <begin position="23"/>
        <end position="51"/>
    </location>
</feature>
<evidence type="ECO:0000313" key="2">
    <source>
        <dbReference type="EMBL" id="KAA0190743.1"/>
    </source>
</evidence>
<protein>
    <submittedName>
        <fullName evidence="2">Uncharacterized protein</fullName>
    </submittedName>
</protein>
<dbReference type="Proteomes" id="UP000728185">
    <property type="component" value="Unassembled WGS sequence"/>
</dbReference>